<proteinExistence type="predicted"/>
<comment type="caution">
    <text evidence="1">The sequence shown here is derived from an EMBL/GenBank/DDBJ whole genome shotgun (WGS) entry which is preliminary data.</text>
</comment>
<reference evidence="1" key="1">
    <citation type="submission" date="2019-10" db="EMBL/GenBank/DDBJ databases">
        <authorList>
            <person name="Soares A.E.R."/>
            <person name="Aleixo A."/>
            <person name="Schneider P."/>
            <person name="Miyaki C.Y."/>
            <person name="Schneider M.P."/>
            <person name="Mello C."/>
            <person name="Vasconcelos A.T.R."/>
        </authorList>
    </citation>
    <scope>NUCLEOTIDE SEQUENCE</scope>
    <source>
        <tissue evidence="1">Muscle</tissue>
    </source>
</reference>
<protein>
    <submittedName>
        <fullName evidence="1">Uncharacterized protein</fullName>
    </submittedName>
</protein>
<organism evidence="1 2">
    <name type="scientific">Willisornis vidua</name>
    <name type="common">Xingu scale-backed antbird</name>
    <dbReference type="NCBI Taxonomy" id="1566151"/>
    <lineage>
        <taxon>Eukaryota</taxon>
        <taxon>Metazoa</taxon>
        <taxon>Chordata</taxon>
        <taxon>Craniata</taxon>
        <taxon>Vertebrata</taxon>
        <taxon>Euteleostomi</taxon>
        <taxon>Archelosauria</taxon>
        <taxon>Archosauria</taxon>
        <taxon>Dinosauria</taxon>
        <taxon>Saurischia</taxon>
        <taxon>Theropoda</taxon>
        <taxon>Coelurosauria</taxon>
        <taxon>Aves</taxon>
        <taxon>Neognathae</taxon>
        <taxon>Neoaves</taxon>
        <taxon>Telluraves</taxon>
        <taxon>Australaves</taxon>
        <taxon>Passeriformes</taxon>
        <taxon>Thamnophilidae</taxon>
        <taxon>Willisornis</taxon>
    </lineage>
</organism>
<name>A0ABQ9D901_9PASS</name>
<accession>A0ABQ9D901</accession>
<evidence type="ECO:0000313" key="1">
    <source>
        <dbReference type="EMBL" id="KAJ7416867.1"/>
    </source>
</evidence>
<sequence length="102" mass="11413">MAISKDEYLQAMSMDCPDASRRGVVTDESFVQALHGTPGDFADMGDQEIAIKMPGLYDLEYLELTTLAKMEVQMLDLHLAIHLGDCSYYYIGISPTKCSWLK</sequence>
<keyword evidence="2" id="KW-1185">Reference proteome</keyword>
<dbReference type="EMBL" id="WHWB01033792">
    <property type="protein sequence ID" value="KAJ7416867.1"/>
    <property type="molecule type" value="Genomic_DNA"/>
</dbReference>
<dbReference type="Proteomes" id="UP001145742">
    <property type="component" value="Unassembled WGS sequence"/>
</dbReference>
<gene>
    <name evidence="1" type="ORF">WISP_68084</name>
</gene>
<evidence type="ECO:0000313" key="2">
    <source>
        <dbReference type="Proteomes" id="UP001145742"/>
    </source>
</evidence>